<dbReference type="Gene3D" id="3.40.720.10">
    <property type="entry name" value="Alkaline Phosphatase, subunit A"/>
    <property type="match status" value="1"/>
</dbReference>
<organism evidence="8 9">
    <name type="scientific">Pseudomonas taeanensis MS-3</name>
    <dbReference type="NCBI Taxonomy" id="1395571"/>
    <lineage>
        <taxon>Bacteria</taxon>
        <taxon>Pseudomonadati</taxon>
        <taxon>Pseudomonadota</taxon>
        <taxon>Gammaproteobacteria</taxon>
        <taxon>Pseudomonadales</taxon>
        <taxon>Pseudomonadaceae</taxon>
        <taxon>Pseudomonas</taxon>
    </lineage>
</organism>
<evidence type="ECO:0000256" key="2">
    <source>
        <dbReference type="ARBA" id="ARBA00022475"/>
    </source>
</evidence>
<keyword evidence="2" id="KW-1003">Cell membrane</keyword>
<keyword evidence="5 6" id="KW-0472">Membrane</keyword>
<dbReference type="Proteomes" id="UP000030063">
    <property type="component" value="Unassembled WGS sequence"/>
</dbReference>
<dbReference type="AlphaFoldDB" id="A0A0A1YET8"/>
<protein>
    <submittedName>
        <fullName evidence="8">Sulfatase</fullName>
    </submittedName>
</protein>
<evidence type="ECO:0000256" key="4">
    <source>
        <dbReference type="ARBA" id="ARBA00022989"/>
    </source>
</evidence>
<dbReference type="InterPro" id="IPR050448">
    <property type="entry name" value="OpgB/LTA_synthase_biosynth"/>
</dbReference>
<name>A0A0A1YET8_9PSED</name>
<dbReference type="Gene3D" id="3.30.1120.80">
    <property type="match status" value="1"/>
</dbReference>
<dbReference type="EMBL" id="AWSQ01000006">
    <property type="protein sequence ID" value="KFX68370.1"/>
    <property type="molecule type" value="Genomic_DNA"/>
</dbReference>
<dbReference type="PANTHER" id="PTHR47371">
    <property type="entry name" value="LIPOTEICHOIC ACID SYNTHASE"/>
    <property type="match status" value="1"/>
</dbReference>
<feature type="transmembrane region" description="Helical" evidence="6">
    <location>
        <begin position="86"/>
        <end position="110"/>
    </location>
</feature>
<dbReference type="STRING" id="1395571.TMS3_0119205"/>
<evidence type="ECO:0000256" key="6">
    <source>
        <dbReference type="SAM" id="Phobius"/>
    </source>
</evidence>
<evidence type="ECO:0000256" key="3">
    <source>
        <dbReference type="ARBA" id="ARBA00022692"/>
    </source>
</evidence>
<dbReference type="Pfam" id="PF00884">
    <property type="entry name" value="Sulfatase"/>
    <property type="match status" value="1"/>
</dbReference>
<dbReference type="InterPro" id="IPR017850">
    <property type="entry name" value="Alkaline_phosphatase_core_sf"/>
</dbReference>
<dbReference type="GO" id="GO:0005886">
    <property type="term" value="C:plasma membrane"/>
    <property type="evidence" value="ECO:0007669"/>
    <property type="project" value="UniProtKB-SubCell"/>
</dbReference>
<dbReference type="OrthoDB" id="9760224at2"/>
<evidence type="ECO:0000256" key="5">
    <source>
        <dbReference type="ARBA" id="ARBA00023136"/>
    </source>
</evidence>
<keyword evidence="9" id="KW-1185">Reference proteome</keyword>
<evidence type="ECO:0000256" key="1">
    <source>
        <dbReference type="ARBA" id="ARBA00004651"/>
    </source>
</evidence>
<evidence type="ECO:0000313" key="8">
    <source>
        <dbReference type="EMBL" id="KFX68370.1"/>
    </source>
</evidence>
<gene>
    <name evidence="8" type="ORF">TMS3_0119205</name>
</gene>
<proteinExistence type="predicted"/>
<reference evidence="8 9" key="1">
    <citation type="journal article" date="2014" name="Genome Announc.">
        <title>Draft Genome Sequence of Petroleum Oil-Degrading Marine Bacterium Pseudomonas taeanensis Strain MS-3, Isolated from a Crude Oil-Contaminated Seashore.</title>
        <authorList>
            <person name="Lee S.Y."/>
            <person name="Kim S.H."/>
            <person name="Lee D.G."/>
            <person name="Shin S."/>
            <person name="Yun S.H."/>
            <person name="Choi C.W."/>
            <person name="Chung Y.H."/>
            <person name="Choi J.S."/>
            <person name="Kahng H.Y."/>
            <person name="Kim S.I."/>
        </authorList>
    </citation>
    <scope>NUCLEOTIDE SEQUENCE [LARGE SCALE GENOMIC DNA]</scope>
    <source>
        <strain evidence="8 9">MS-3</strain>
    </source>
</reference>
<accession>A0A0A1YET8</accession>
<dbReference type="SUPFAM" id="SSF53649">
    <property type="entry name" value="Alkaline phosphatase-like"/>
    <property type="match status" value="1"/>
</dbReference>
<dbReference type="RefSeq" id="WP_025166821.1">
    <property type="nucleotide sequence ID" value="NZ_AWSQ01000006.1"/>
</dbReference>
<dbReference type="PANTHER" id="PTHR47371:SF3">
    <property type="entry name" value="PHOSPHOGLYCEROL TRANSFERASE I"/>
    <property type="match status" value="1"/>
</dbReference>
<comment type="subcellular location">
    <subcellularLocation>
        <location evidence="1">Cell membrane</location>
        <topology evidence="1">Multi-pass membrane protein</topology>
    </subcellularLocation>
</comment>
<dbReference type="CDD" id="cd16015">
    <property type="entry name" value="LTA_synthase"/>
    <property type="match status" value="1"/>
</dbReference>
<feature type="domain" description="Sulfatase N-terminal" evidence="7">
    <location>
        <begin position="280"/>
        <end position="549"/>
    </location>
</feature>
<keyword evidence="4 6" id="KW-1133">Transmembrane helix</keyword>
<feature type="transmembrane region" description="Helical" evidence="6">
    <location>
        <begin position="139"/>
        <end position="159"/>
    </location>
</feature>
<dbReference type="InterPro" id="IPR000917">
    <property type="entry name" value="Sulfatase_N"/>
</dbReference>
<dbReference type="eggNOG" id="COG1368">
    <property type="taxonomic scope" value="Bacteria"/>
</dbReference>
<feature type="transmembrane region" description="Helical" evidence="6">
    <location>
        <begin position="179"/>
        <end position="200"/>
    </location>
</feature>
<keyword evidence="3 6" id="KW-0812">Transmembrane</keyword>
<evidence type="ECO:0000259" key="7">
    <source>
        <dbReference type="Pfam" id="PF00884"/>
    </source>
</evidence>
<evidence type="ECO:0000313" key="9">
    <source>
        <dbReference type="Proteomes" id="UP000030063"/>
    </source>
</evidence>
<sequence>MPPFHFAQLRYLSLFFLAWLAAFCMTRTGLVLGHLATFGASGHELIQAYAIGLLYDLSFLLFATLPLALYLLCCPRRLWQQRWHRAALHMLLGLSLFVMLSTAVAEWMFWDEFAARFNFIAVDYLLYCDEVLDDMLESYSTYPLLAALAVIAVIGAVLLRNATAAALRAPLLGWRGRVLTLTSLALLAGLSSALLGQGALRTANNSTYLRELASNGPYQFFAALRNNELDYPQFYSTLPKTQVAKQLRAELNEANAHFIGNQPLDIRRVIDNPGPAQRHNVILVTVESLSTNYLGSFGDTRQLTPNLDRLRQQSLFFNNCYATGSRTDRGLEAISLSIPPTPGRAIVKRINRESGFASLGQQFQAQGYDSVFVYAGRGYLDNLNTFFGGNGYRVFDLSSVDKHDVEFENAWGMSDEDLYRQTLKLADADHAAGKPFFMHLMTTSNQRPYTYPDGRIDIASGQGRAGAVKYTDYAIGQFLQQARQQPWFSNTLFIFVADHSAGSAGTQDLSVANYHIPLFIYAPGLINPREFAGLTSQIDLAPTLLGLLNFDYVSTFFGRNVLREQAAPERVLIGNQQHLGLFDGHDLAILSPRKTTRRHDNALGISHELSVSTSDPLIDRDIAYYQSASYGFSNGLLGWQAANSLTASALEHH</sequence>
<feature type="transmembrane region" description="Helical" evidence="6">
    <location>
        <begin position="49"/>
        <end position="74"/>
    </location>
</feature>
<comment type="caution">
    <text evidence="8">The sequence shown here is derived from an EMBL/GenBank/DDBJ whole genome shotgun (WGS) entry which is preliminary data.</text>
</comment>